<sequence length="322" mass="37114">MKTDLVPITRIFNINRGDRLKKHDHVPGHTPYISSTKLNNGIDAYVTPPADWPEYSNVISLSNSGSVGYAFYHPYTIIASDHVTILELKDKMLNRNIFLYLKPILEAMKSKYNFGREISNRRIVKEKILLPLTDTGEVDWLYMENKIRHIASNVSFKKIKKQKCSSKISIDNWKEFELGKVVDILPGRRLTKAHMLPGDIPFIGASSKNHGITSWVSNMNDSYDSEVLGVNYNGSIAESFYHEGGALFSDDVKRIKIREEDKPSKLKYLFLKTLIYENKLKYPYGYKLSETRMRNMIIKMPEKDNKPDWDYMSGIGYANLLK</sequence>
<keyword evidence="5" id="KW-0614">Plasmid</keyword>
<gene>
    <name evidence="5" type="ordered locus">BpOF4_21334</name>
</gene>
<accession>D3G1N6</accession>
<dbReference type="GO" id="GO:0003677">
    <property type="term" value="F:DNA binding"/>
    <property type="evidence" value="ECO:0007669"/>
    <property type="project" value="UniProtKB-KW"/>
</dbReference>
<dbReference type="Gene3D" id="3.90.220.20">
    <property type="entry name" value="DNA methylase specificity domains"/>
    <property type="match status" value="2"/>
</dbReference>
<keyword evidence="2" id="KW-0680">Restriction system</keyword>
<dbReference type="AlphaFoldDB" id="D3G1N6"/>
<organism evidence="5 6">
    <name type="scientific">Alkalihalophilus pseudofirmus (strain ATCC BAA-2126 / JCM 17055 / OF4)</name>
    <name type="common">Bacillus pseudofirmus</name>
    <dbReference type="NCBI Taxonomy" id="398511"/>
    <lineage>
        <taxon>Bacteria</taxon>
        <taxon>Bacillati</taxon>
        <taxon>Bacillota</taxon>
        <taxon>Bacilli</taxon>
        <taxon>Bacillales</taxon>
        <taxon>Bacillaceae</taxon>
        <taxon>Alkalihalophilus</taxon>
    </lineage>
</organism>
<name>D3G1N6_ALKPO</name>
<dbReference type="eggNOG" id="COG0732">
    <property type="taxonomic scope" value="Bacteria"/>
</dbReference>
<dbReference type="HOGENOM" id="CLU_039161_2_0_9"/>
<dbReference type="KEGG" id="bpf:BpOF4_21334"/>
<evidence type="ECO:0000313" key="6">
    <source>
        <dbReference type="Proteomes" id="UP000001544"/>
    </source>
</evidence>
<dbReference type="EMBL" id="CP001879">
    <property type="protein sequence ID" value="ADC52262.1"/>
    <property type="molecule type" value="Genomic_DNA"/>
</dbReference>
<keyword evidence="3" id="KW-0238">DNA-binding</keyword>
<evidence type="ECO:0000313" key="5">
    <source>
        <dbReference type="EMBL" id="ADC52262.1"/>
    </source>
</evidence>
<dbReference type="SUPFAM" id="SSF116734">
    <property type="entry name" value="DNA methylase specificity domain"/>
    <property type="match status" value="2"/>
</dbReference>
<dbReference type="REBASE" id="24746">
    <property type="entry name" value="S.BpsOF4ORF21329P"/>
</dbReference>
<dbReference type="InterPro" id="IPR000055">
    <property type="entry name" value="Restrct_endonuc_typeI_TRD"/>
</dbReference>
<dbReference type="RefSeq" id="WP_012961171.1">
    <property type="nucleotide sequence ID" value="NC_013792.1"/>
</dbReference>
<dbReference type="Proteomes" id="UP000001544">
    <property type="component" value="Plasmid pBpOF4-01"/>
</dbReference>
<keyword evidence="6" id="KW-1185">Reference proteome</keyword>
<feature type="domain" description="Type I restriction modification DNA specificity" evidence="4">
    <location>
        <begin position="171"/>
        <end position="314"/>
    </location>
</feature>
<dbReference type="GO" id="GO:0009307">
    <property type="term" value="P:DNA restriction-modification system"/>
    <property type="evidence" value="ECO:0007669"/>
    <property type="project" value="UniProtKB-KW"/>
</dbReference>
<evidence type="ECO:0000256" key="2">
    <source>
        <dbReference type="ARBA" id="ARBA00022747"/>
    </source>
</evidence>
<dbReference type="InterPro" id="IPR044946">
    <property type="entry name" value="Restrct_endonuc_typeI_TRD_sf"/>
</dbReference>
<dbReference type="Pfam" id="PF01420">
    <property type="entry name" value="Methylase_S"/>
    <property type="match status" value="2"/>
</dbReference>
<proteinExistence type="inferred from homology"/>
<evidence type="ECO:0000259" key="4">
    <source>
        <dbReference type="Pfam" id="PF01420"/>
    </source>
</evidence>
<evidence type="ECO:0000256" key="3">
    <source>
        <dbReference type="ARBA" id="ARBA00023125"/>
    </source>
</evidence>
<protein>
    <submittedName>
        <fullName evidence="5">Restriction enzyme</fullName>
    </submittedName>
</protein>
<reference evidence="5 6" key="1">
    <citation type="journal article" date="2011" name="Environ. Microbiol.">
        <title>Genome of alkaliphilic Bacillus pseudofirmus OF4 reveals adaptations that support the ability to grow in an external pH range from 7.5 to 11.4.</title>
        <authorList>
            <person name="Janto B."/>
            <person name="Ahmed A."/>
            <person name="Ito M."/>
            <person name="Liu J."/>
            <person name="Hicks D.B."/>
            <person name="Pagni S."/>
            <person name="Fackelmayer O.J."/>
            <person name="Smith T.A."/>
            <person name="Earl J."/>
            <person name="Elbourne L.D."/>
            <person name="Hassan K."/>
            <person name="Paulsen I.T."/>
            <person name="Kolsto A.B."/>
            <person name="Tourasse N.J."/>
            <person name="Ehrlich G.D."/>
            <person name="Boissy R."/>
            <person name="Ivey D.M."/>
            <person name="Li G."/>
            <person name="Xue Y."/>
            <person name="Ma Y."/>
            <person name="Hu F.Z."/>
            <person name="Krulwich T.A."/>
        </authorList>
    </citation>
    <scope>NUCLEOTIDE SEQUENCE [LARGE SCALE GENOMIC DNA]</scope>
    <source>
        <strain evidence="6">ATCC BAA-2126 / JCM 17055 / OF4</strain>
    </source>
</reference>
<evidence type="ECO:0000256" key="1">
    <source>
        <dbReference type="ARBA" id="ARBA00010923"/>
    </source>
</evidence>
<feature type="domain" description="Type I restriction modification DNA specificity" evidence="4">
    <location>
        <begin position="8"/>
        <end position="150"/>
    </location>
</feature>
<geneLocation type="plasmid" evidence="5 6">
    <name>pBpOF4-01</name>
</geneLocation>
<comment type="similarity">
    <text evidence="1">Belongs to the type-I restriction system S methylase family.</text>
</comment>